<reference evidence="3" key="1">
    <citation type="journal article" date="2017" name="Front. Plant Sci.">
        <title>Climate Clever Clovers: New Paradigm to Reduce the Environmental Footprint of Ruminants by Breeding Low Methanogenic Forages Utilizing Haplotype Variation.</title>
        <authorList>
            <person name="Kaur P."/>
            <person name="Appels R."/>
            <person name="Bayer P.E."/>
            <person name="Keeble-Gagnere G."/>
            <person name="Wang J."/>
            <person name="Hirakawa H."/>
            <person name="Shirasawa K."/>
            <person name="Vercoe P."/>
            <person name="Stefanova K."/>
            <person name="Durmic Z."/>
            <person name="Nichols P."/>
            <person name="Revell C."/>
            <person name="Isobe S.N."/>
            <person name="Edwards D."/>
            <person name="Erskine W."/>
        </authorList>
    </citation>
    <scope>NUCLEOTIDE SEQUENCE [LARGE SCALE GENOMIC DNA]</scope>
    <source>
        <strain evidence="3">cv. Daliak</strain>
    </source>
</reference>
<evidence type="ECO:0000313" key="2">
    <source>
        <dbReference type="EMBL" id="GAU18017.1"/>
    </source>
</evidence>
<feature type="compositionally biased region" description="Low complexity" evidence="1">
    <location>
        <begin position="26"/>
        <end position="41"/>
    </location>
</feature>
<sequence>MAASSSSASLFGFRDEDPNPMKQQHSLPPSLSATPAAAAPSQKKKRNQPGTPTFSKKLH</sequence>
<protein>
    <submittedName>
        <fullName evidence="2">Uncharacterized protein</fullName>
    </submittedName>
</protein>
<keyword evidence="3" id="KW-1185">Reference proteome</keyword>
<name>A0A2Z6MI88_TRISU</name>
<proteinExistence type="predicted"/>
<dbReference type="Proteomes" id="UP000242715">
    <property type="component" value="Unassembled WGS sequence"/>
</dbReference>
<feature type="compositionally biased region" description="Polar residues" evidence="1">
    <location>
        <begin position="48"/>
        <end position="59"/>
    </location>
</feature>
<accession>A0A2Z6MI88</accession>
<dbReference type="EMBL" id="DF973178">
    <property type="protein sequence ID" value="GAU18017.1"/>
    <property type="molecule type" value="Genomic_DNA"/>
</dbReference>
<feature type="region of interest" description="Disordered" evidence="1">
    <location>
        <begin position="1"/>
        <end position="59"/>
    </location>
</feature>
<evidence type="ECO:0000256" key="1">
    <source>
        <dbReference type="SAM" id="MobiDB-lite"/>
    </source>
</evidence>
<evidence type="ECO:0000313" key="3">
    <source>
        <dbReference type="Proteomes" id="UP000242715"/>
    </source>
</evidence>
<organism evidence="2 3">
    <name type="scientific">Trifolium subterraneum</name>
    <name type="common">Subterranean clover</name>
    <dbReference type="NCBI Taxonomy" id="3900"/>
    <lineage>
        <taxon>Eukaryota</taxon>
        <taxon>Viridiplantae</taxon>
        <taxon>Streptophyta</taxon>
        <taxon>Embryophyta</taxon>
        <taxon>Tracheophyta</taxon>
        <taxon>Spermatophyta</taxon>
        <taxon>Magnoliopsida</taxon>
        <taxon>eudicotyledons</taxon>
        <taxon>Gunneridae</taxon>
        <taxon>Pentapetalae</taxon>
        <taxon>rosids</taxon>
        <taxon>fabids</taxon>
        <taxon>Fabales</taxon>
        <taxon>Fabaceae</taxon>
        <taxon>Papilionoideae</taxon>
        <taxon>50 kb inversion clade</taxon>
        <taxon>NPAAA clade</taxon>
        <taxon>Hologalegina</taxon>
        <taxon>IRL clade</taxon>
        <taxon>Trifolieae</taxon>
        <taxon>Trifolium</taxon>
    </lineage>
</organism>
<gene>
    <name evidence="2" type="ORF">TSUD_51270</name>
</gene>
<dbReference type="AlphaFoldDB" id="A0A2Z6MI88"/>